<proteinExistence type="predicted"/>
<accession>A0A7S2X954</accession>
<name>A0A7S2X954_9EUKA</name>
<keyword evidence="4" id="KW-0694">RNA-binding</keyword>
<dbReference type="AlphaFoldDB" id="A0A7S2X954"/>
<gene>
    <name evidence="9" type="ORF">LSP00402_LOCUS6452</name>
</gene>
<evidence type="ECO:0000256" key="4">
    <source>
        <dbReference type="PROSITE-ProRule" id="PRU00176"/>
    </source>
</evidence>
<dbReference type="InterPro" id="IPR012677">
    <property type="entry name" value="Nucleotide-bd_a/b_plait_sf"/>
</dbReference>
<dbReference type="PROSITE" id="PS50199">
    <property type="entry name" value="ZF_RANBP2_2"/>
    <property type="match status" value="2"/>
</dbReference>
<dbReference type="InterPro" id="IPR036443">
    <property type="entry name" value="Znf_RanBP2_sf"/>
</dbReference>
<organism evidence="9">
    <name type="scientific">Lotharella oceanica</name>
    <dbReference type="NCBI Taxonomy" id="641309"/>
    <lineage>
        <taxon>Eukaryota</taxon>
        <taxon>Sar</taxon>
        <taxon>Rhizaria</taxon>
        <taxon>Cercozoa</taxon>
        <taxon>Chlorarachniophyceae</taxon>
        <taxon>Lotharella</taxon>
    </lineage>
</organism>
<dbReference type="GO" id="GO:0005737">
    <property type="term" value="C:cytoplasm"/>
    <property type="evidence" value="ECO:0007669"/>
    <property type="project" value="TreeGrafter"/>
</dbReference>
<feature type="compositionally biased region" description="Low complexity" evidence="6">
    <location>
        <begin position="110"/>
        <end position="122"/>
    </location>
</feature>
<feature type="domain" description="RanBP2-type" evidence="8">
    <location>
        <begin position="77"/>
        <end position="106"/>
    </location>
</feature>
<dbReference type="EMBL" id="HBHP01010442">
    <property type="protein sequence ID" value="CAD9756964.1"/>
    <property type="molecule type" value="Transcribed_RNA"/>
</dbReference>
<evidence type="ECO:0000256" key="2">
    <source>
        <dbReference type="ARBA" id="ARBA00022771"/>
    </source>
</evidence>
<sequence>MGNAGASSDMIKLLLNTVGRGTSSLPPSFRPGDWMCPDCKAHNYADKTSCFKCNKSKPENAEKKSLEMAGGLPPNFRPGDWLCKKCNAHNYASKTACYKCGFVDPDKPTAPASENAPAAAEGAEGKGSEKEATGEETSGGSTEAAASGMGVPSVVICVDGLVVGKDLKNDMEYKELMDETTEEFSKYGYVEKVVIPRPAANEKEENGQGQGMVYVRFQKVEDATKAAEGVSSRVYDGVNHQI</sequence>
<dbReference type="InterPro" id="IPR035979">
    <property type="entry name" value="RBD_domain_sf"/>
</dbReference>
<dbReference type="Pfam" id="PF00641">
    <property type="entry name" value="Zn_ribbon_RanBP"/>
    <property type="match status" value="2"/>
</dbReference>
<dbReference type="PROSITE" id="PS01358">
    <property type="entry name" value="ZF_RANBP2_1"/>
    <property type="match status" value="2"/>
</dbReference>
<evidence type="ECO:0000256" key="5">
    <source>
        <dbReference type="PROSITE-ProRule" id="PRU00322"/>
    </source>
</evidence>
<evidence type="ECO:0000259" key="7">
    <source>
        <dbReference type="PROSITE" id="PS50102"/>
    </source>
</evidence>
<dbReference type="GO" id="GO:0008270">
    <property type="term" value="F:zinc ion binding"/>
    <property type="evidence" value="ECO:0007669"/>
    <property type="project" value="UniProtKB-KW"/>
</dbReference>
<keyword evidence="1" id="KW-0479">Metal-binding</keyword>
<dbReference type="PANTHER" id="PTHR23111:SF75">
    <property type="entry name" value="OS06G0141200 PROTEIN"/>
    <property type="match status" value="1"/>
</dbReference>
<dbReference type="Gene3D" id="3.30.70.330">
    <property type="match status" value="1"/>
</dbReference>
<reference evidence="9" key="1">
    <citation type="submission" date="2021-01" db="EMBL/GenBank/DDBJ databases">
        <authorList>
            <person name="Corre E."/>
            <person name="Pelletier E."/>
            <person name="Niang G."/>
            <person name="Scheremetjew M."/>
            <person name="Finn R."/>
            <person name="Kale V."/>
            <person name="Holt S."/>
            <person name="Cochrane G."/>
            <person name="Meng A."/>
            <person name="Brown T."/>
            <person name="Cohen L."/>
        </authorList>
    </citation>
    <scope>NUCLEOTIDE SEQUENCE</scope>
    <source>
        <strain evidence="9">CCMP622</strain>
    </source>
</reference>
<dbReference type="GO" id="GO:0003729">
    <property type="term" value="F:mRNA binding"/>
    <property type="evidence" value="ECO:0007669"/>
    <property type="project" value="TreeGrafter"/>
</dbReference>
<evidence type="ECO:0000259" key="8">
    <source>
        <dbReference type="PROSITE" id="PS50199"/>
    </source>
</evidence>
<dbReference type="SMART" id="SM00547">
    <property type="entry name" value="ZnF_RBZ"/>
    <property type="match status" value="2"/>
</dbReference>
<evidence type="ECO:0000256" key="1">
    <source>
        <dbReference type="ARBA" id="ARBA00022723"/>
    </source>
</evidence>
<dbReference type="SUPFAM" id="SSF90209">
    <property type="entry name" value="Ran binding protein zinc finger-like"/>
    <property type="match status" value="2"/>
</dbReference>
<evidence type="ECO:0000313" key="9">
    <source>
        <dbReference type="EMBL" id="CAD9756964.1"/>
    </source>
</evidence>
<feature type="compositionally biased region" description="Basic and acidic residues" evidence="6">
    <location>
        <begin position="123"/>
        <end position="133"/>
    </location>
</feature>
<feature type="region of interest" description="Disordered" evidence="6">
    <location>
        <begin position="110"/>
        <end position="146"/>
    </location>
</feature>
<dbReference type="PROSITE" id="PS50102">
    <property type="entry name" value="RRM"/>
    <property type="match status" value="1"/>
</dbReference>
<dbReference type="PANTHER" id="PTHR23111">
    <property type="entry name" value="ZINC FINGER PROTEIN"/>
    <property type="match status" value="1"/>
</dbReference>
<evidence type="ECO:0000256" key="3">
    <source>
        <dbReference type="ARBA" id="ARBA00022833"/>
    </source>
</evidence>
<dbReference type="Pfam" id="PF00076">
    <property type="entry name" value="RRM_1"/>
    <property type="match status" value="1"/>
</dbReference>
<keyword evidence="2 5" id="KW-0863">Zinc-finger</keyword>
<dbReference type="Gene3D" id="4.10.1060.10">
    <property type="entry name" value="Zinc finger, RanBP2-type"/>
    <property type="match status" value="2"/>
</dbReference>
<keyword evidence="3" id="KW-0862">Zinc</keyword>
<feature type="domain" description="RRM" evidence="7">
    <location>
        <begin position="154"/>
        <end position="242"/>
    </location>
</feature>
<evidence type="ECO:0000256" key="6">
    <source>
        <dbReference type="SAM" id="MobiDB-lite"/>
    </source>
</evidence>
<dbReference type="CDD" id="cd12232">
    <property type="entry name" value="RRM3_U2AF65"/>
    <property type="match status" value="1"/>
</dbReference>
<protein>
    <submittedName>
        <fullName evidence="9">Uncharacterized protein</fullName>
    </submittedName>
</protein>
<dbReference type="InterPro" id="IPR001876">
    <property type="entry name" value="Znf_RanBP2"/>
</dbReference>
<feature type="compositionally biased region" description="Low complexity" evidence="6">
    <location>
        <begin position="135"/>
        <end position="146"/>
    </location>
</feature>
<dbReference type="InterPro" id="IPR000504">
    <property type="entry name" value="RRM_dom"/>
</dbReference>
<dbReference type="SUPFAM" id="SSF54928">
    <property type="entry name" value="RNA-binding domain, RBD"/>
    <property type="match status" value="1"/>
</dbReference>
<feature type="domain" description="RanBP2-type" evidence="8">
    <location>
        <begin position="30"/>
        <end position="59"/>
    </location>
</feature>